<evidence type="ECO:0000256" key="8">
    <source>
        <dbReference type="ARBA" id="ARBA00023136"/>
    </source>
</evidence>
<dbReference type="GeneID" id="116497786"/>
<evidence type="ECO:0000256" key="6">
    <source>
        <dbReference type="ARBA" id="ARBA00022692"/>
    </source>
</evidence>
<comment type="function">
    <text evidence="1">May be involved in ciliary biogenesis or function.</text>
</comment>
<feature type="transmembrane region" description="Helical" evidence="10">
    <location>
        <begin position="152"/>
        <end position="175"/>
    </location>
</feature>
<dbReference type="InterPro" id="IPR057973">
    <property type="entry name" value="TMEM218_N"/>
</dbReference>
<sequence length="192" mass="20849">MAGPVLGAGPGALLLAALWALALLLCLALARAPGAASSSSPEEPSPPGLRVLPVLREGPRSSCGGWFGGKRASFTVMRHPAHVCEAPALLSDGLGRARLFFLPVLRRRALRGAWLLAFCCKPLFQGHCVGPQVDQDHNTWLFRSLQIVDTFFISRLILLAVMALVFLGCLFLLLLHHLAEPVYAKPLRRSWR</sequence>
<dbReference type="GO" id="GO:0016020">
    <property type="term" value="C:membrane"/>
    <property type="evidence" value="ECO:0007669"/>
    <property type="project" value="UniProtKB-SubCell"/>
</dbReference>
<keyword evidence="6 10" id="KW-0812">Transmembrane</keyword>
<reference evidence="14" key="2">
    <citation type="submission" date="2025-08" db="UniProtKB">
        <authorList>
            <consortium name="RefSeq"/>
        </authorList>
    </citation>
    <scope>IDENTIFICATION</scope>
    <source>
        <tissue evidence="14">Lung</tissue>
    </source>
</reference>
<proteinExistence type="inferred from homology"/>
<feature type="signal peptide" evidence="11">
    <location>
        <begin position="1"/>
        <end position="30"/>
    </location>
</feature>
<dbReference type="PANTHER" id="PTHR31622:SF1">
    <property type="entry name" value="TRANSMEMBRANE PROTEIN 218"/>
    <property type="match status" value="1"/>
</dbReference>
<keyword evidence="11" id="KW-0732">Signal</keyword>
<dbReference type="RefSeq" id="XP_032057611.1">
    <property type="nucleotide sequence ID" value="XM_032201720.1"/>
</dbReference>
<evidence type="ECO:0000256" key="4">
    <source>
        <dbReference type="ARBA" id="ARBA00010775"/>
    </source>
</evidence>
<organism evidence="13 14">
    <name type="scientific">Aythya fuligula</name>
    <name type="common">Tufted duck</name>
    <name type="synonym">Anas fuligula</name>
    <dbReference type="NCBI Taxonomy" id="219594"/>
    <lineage>
        <taxon>Eukaryota</taxon>
        <taxon>Metazoa</taxon>
        <taxon>Chordata</taxon>
        <taxon>Craniata</taxon>
        <taxon>Vertebrata</taxon>
        <taxon>Euteleostomi</taxon>
        <taxon>Archelosauria</taxon>
        <taxon>Archosauria</taxon>
        <taxon>Dinosauria</taxon>
        <taxon>Saurischia</taxon>
        <taxon>Theropoda</taxon>
        <taxon>Coelurosauria</taxon>
        <taxon>Aves</taxon>
        <taxon>Neognathae</taxon>
        <taxon>Galloanserae</taxon>
        <taxon>Anseriformes</taxon>
        <taxon>Anatidae</taxon>
        <taxon>Aythyinae</taxon>
        <taxon>Aythya</taxon>
    </lineage>
</organism>
<evidence type="ECO:0000256" key="9">
    <source>
        <dbReference type="ARBA" id="ARBA00023273"/>
    </source>
</evidence>
<evidence type="ECO:0000313" key="13">
    <source>
        <dbReference type="Proteomes" id="UP000504639"/>
    </source>
</evidence>
<comment type="subcellular location">
    <subcellularLocation>
        <location evidence="2">Cell projection</location>
        <location evidence="2">Cilium</location>
    </subcellularLocation>
    <subcellularLocation>
        <location evidence="3">Membrane</location>
        <topology evidence="3">Multi-pass membrane protein</topology>
    </subcellularLocation>
</comment>
<dbReference type="Proteomes" id="UP000504639">
    <property type="component" value="Chromosome 22"/>
</dbReference>
<evidence type="ECO:0000256" key="11">
    <source>
        <dbReference type="SAM" id="SignalP"/>
    </source>
</evidence>
<evidence type="ECO:0000256" key="10">
    <source>
        <dbReference type="SAM" id="Phobius"/>
    </source>
</evidence>
<feature type="domain" description="Transmembrane protein 218 N-terminal" evidence="12">
    <location>
        <begin position="1"/>
        <end position="36"/>
    </location>
</feature>
<evidence type="ECO:0000256" key="3">
    <source>
        <dbReference type="ARBA" id="ARBA00004141"/>
    </source>
</evidence>
<feature type="chain" id="PRO_5027102935" description="Transmembrane protein 218" evidence="11">
    <location>
        <begin position="31"/>
        <end position="192"/>
    </location>
</feature>
<dbReference type="CTD" id="219854"/>
<evidence type="ECO:0000313" key="14">
    <source>
        <dbReference type="RefSeq" id="XP_032057611.1"/>
    </source>
</evidence>
<evidence type="ECO:0000259" key="12">
    <source>
        <dbReference type="Pfam" id="PF25810"/>
    </source>
</evidence>
<dbReference type="KEGG" id="aful:116497786"/>
<keyword evidence="9" id="KW-0966">Cell projection</keyword>
<keyword evidence="13" id="KW-1185">Reference proteome</keyword>
<dbReference type="Pfam" id="PF25810">
    <property type="entry name" value="TMEM218_N"/>
    <property type="match status" value="1"/>
</dbReference>
<accession>A0A6J3E1Y9</accession>
<keyword evidence="7 10" id="KW-1133">Transmembrane helix</keyword>
<dbReference type="GO" id="GO:0005929">
    <property type="term" value="C:cilium"/>
    <property type="evidence" value="ECO:0007669"/>
    <property type="project" value="UniProtKB-SubCell"/>
</dbReference>
<dbReference type="AlphaFoldDB" id="A0A6J3E1Y9"/>
<dbReference type="InParanoid" id="A0A6J3E1Y9"/>
<evidence type="ECO:0000256" key="2">
    <source>
        <dbReference type="ARBA" id="ARBA00004138"/>
    </source>
</evidence>
<keyword evidence="8 10" id="KW-0472">Membrane</keyword>
<comment type="similarity">
    <text evidence="4">Belongs to the TMEM218 family.</text>
</comment>
<gene>
    <name evidence="14" type="primary">TMEM218</name>
</gene>
<dbReference type="InterPro" id="IPR026771">
    <property type="entry name" value="Tmem218"/>
</dbReference>
<protein>
    <recommendedName>
        <fullName evidence="5">Transmembrane protein 218</fullName>
    </recommendedName>
</protein>
<evidence type="ECO:0000256" key="7">
    <source>
        <dbReference type="ARBA" id="ARBA00022989"/>
    </source>
</evidence>
<name>A0A6J3E1Y9_AYTFU</name>
<evidence type="ECO:0000256" key="1">
    <source>
        <dbReference type="ARBA" id="ARBA00003173"/>
    </source>
</evidence>
<dbReference type="PANTHER" id="PTHR31622">
    <property type="entry name" value="TRANSMEMBRANE PROTEIN 218"/>
    <property type="match status" value="1"/>
</dbReference>
<evidence type="ECO:0000256" key="5">
    <source>
        <dbReference type="ARBA" id="ARBA00015054"/>
    </source>
</evidence>
<reference evidence="13" key="1">
    <citation type="submission" date="2024-06" db="UniProtKB">
        <authorList>
            <consortium name="RefSeq"/>
        </authorList>
    </citation>
    <scope>NUCLEOTIDE SEQUENCE [LARGE SCALE GENOMIC DNA]</scope>
</reference>